<sequence length="376" mass="41494">MISSPTHSNADRFLDFSHVDAGNAISVQNSLRQLLSMHFPDRYYSQQYYPVAPEAERLWKAVFSNDESSSMGNEGGTVDQIVALGCEEGVKREFFFQISGQIEKLGCKRDAFVASNISIGFLILHFPFTYLDTVFELRKLLGPNLFKIAGILDSLASDPPSMYRSSTPHPSNILSNHAVVARNNIAFDYLNKPQSPSDPLTTLKQQDSITDRQPKKGVASFAKADFVLPSTATDVEITDFLSGICKALMESSLFYTPELEPETKPIVTKRLSPPPTPPTSTAFARDFSDTNSGYPASINRGAPSRVSHLIRSTKAGSQNNYEASINSKPKREKGTAAAAAVESKWDNFNFDSEEDDNYAVAPKRDEKKALKWLGLT</sequence>
<evidence type="ECO:0000256" key="1">
    <source>
        <dbReference type="SAM" id="MobiDB-lite"/>
    </source>
</evidence>
<keyword evidence="3" id="KW-1185">Reference proteome</keyword>
<organism evidence="2 3">
    <name type="scientific">Hyaloscypha hepaticicola</name>
    <dbReference type="NCBI Taxonomy" id="2082293"/>
    <lineage>
        <taxon>Eukaryota</taxon>
        <taxon>Fungi</taxon>
        <taxon>Dikarya</taxon>
        <taxon>Ascomycota</taxon>
        <taxon>Pezizomycotina</taxon>
        <taxon>Leotiomycetes</taxon>
        <taxon>Helotiales</taxon>
        <taxon>Hyaloscyphaceae</taxon>
        <taxon>Hyaloscypha</taxon>
    </lineage>
</organism>
<evidence type="ECO:0000313" key="2">
    <source>
        <dbReference type="EMBL" id="PMD26496.1"/>
    </source>
</evidence>
<feature type="region of interest" description="Disordered" evidence="1">
    <location>
        <begin position="317"/>
        <end position="338"/>
    </location>
</feature>
<accession>A0A2J6QJR2</accession>
<protein>
    <submittedName>
        <fullName evidence="2">Uncharacterized protein</fullName>
    </submittedName>
</protein>
<name>A0A2J6QJR2_9HELO</name>
<dbReference type="STRING" id="1745343.A0A2J6QJR2"/>
<evidence type="ECO:0000313" key="3">
    <source>
        <dbReference type="Proteomes" id="UP000235672"/>
    </source>
</evidence>
<gene>
    <name evidence="2" type="ORF">NA56DRAFT_697712</name>
</gene>
<dbReference type="Proteomes" id="UP000235672">
    <property type="component" value="Unassembled WGS sequence"/>
</dbReference>
<feature type="compositionally biased region" description="Polar residues" evidence="1">
    <location>
        <begin position="317"/>
        <end position="327"/>
    </location>
</feature>
<dbReference type="EMBL" id="KZ613467">
    <property type="protein sequence ID" value="PMD26496.1"/>
    <property type="molecule type" value="Genomic_DNA"/>
</dbReference>
<feature type="region of interest" description="Disordered" evidence="1">
    <location>
        <begin position="266"/>
        <end position="301"/>
    </location>
</feature>
<proteinExistence type="predicted"/>
<reference evidence="2 3" key="1">
    <citation type="submission" date="2016-05" db="EMBL/GenBank/DDBJ databases">
        <title>A degradative enzymes factory behind the ericoid mycorrhizal symbiosis.</title>
        <authorList>
            <consortium name="DOE Joint Genome Institute"/>
            <person name="Martino E."/>
            <person name="Morin E."/>
            <person name="Grelet G."/>
            <person name="Kuo A."/>
            <person name="Kohler A."/>
            <person name="Daghino S."/>
            <person name="Barry K."/>
            <person name="Choi C."/>
            <person name="Cichocki N."/>
            <person name="Clum A."/>
            <person name="Copeland A."/>
            <person name="Hainaut M."/>
            <person name="Haridas S."/>
            <person name="Labutti K."/>
            <person name="Lindquist E."/>
            <person name="Lipzen A."/>
            <person name="Khouja H.-R."/>
            <person name="Murat C."/>
            <person name="Ohm R."/>
            <person name="Olson A."/>
            <person name="Spatafora J."/>
            <person name="Veneault-Fourrey C."/>
            <person name="Henrissat B."/>
            <person name="Grigoriev I."/>
            <person name="Martin F."/>
            <person name="Perotto S."/>
        </authorList>
    </citation>
    <scope>NUCLEOTIDE SEQUENCE [LARGE SCALE GENOMIC DNA]</scope>
    <source>
        <strain evidence="2 3">UAMH 7357</strain>
    </source>
</reference>
<dbReference type="AlphaFoldDB" id="A0A2J6QJR2"/>
<dbReference type="OrthoDB" id="5401106at2759"/>